<protein>
    <submittedName>
        <fullName evidence="2 4">Uncharacterized protein</fullName>
    </submittedName>
</protein>
<dbReference type="AlphaFoldDB" id="A0A183INC2"/>
<dbReference type="WBParaSite" id="SBAD_0000532801-mRNA-1">
    <property type="protein sequence ID" value="SBAD_0000532801-mRNA-1"/>
    <property type="gene ID" value="SBAD_0000532801"/>
</dbReference>
<keyword evidence="3" id="KW-1185">Reference proteome</keyword>
<evidence type="ECO:0000313" key="4">
    <source>
        <dbReference type="WBParaSite" id="SBAD_0000532801-mRNA-1"/>
    </source>
</evidence>
<reference evidence="4" key="1">
    <citation type="submission" date="2016-06" db="UniProtKB">
        <authorList>
            <consortium name="WormBaseParasite"/>
        </authorList>
    </citation>
    <scope>IDENTIFICATION</scope>
</reference>
<dbReference type="Proteomes" id="UP000270296">
    <property type="component" value="Unassembled WGS sequence"/>
</dbReference>
<proteinExistence type="predicted"/>
<reference evidence="2 3" key="2">
    <citation type="submission" date="2018-11" db="EMBL/GenBank/DDBJ databases">
        <authorList>
            <consortium name="Pathogen Informatics"/>
        </authorList>
    </citation>
    <scope>NUCLEOTIDE SEQUENCE [LARGE SCALE GENOMIC DNA]</scope>
</reference>
<name>A0A183INC2_9BILA</name>
<accession>A0A183INC2</accession>
<gene>
    <name evidence="2" type="ORF">SBAD_LOCUS5118</name>
</gene>
<evidence type="ECO:0000256" key="1">
    <source>
        <dbReference type="SAM" id="MobiDB-lite"/>
    </source>
</evidence>
<feature type="region of interest" description="Disordered" evidence="1">
    <location>
        <begin position="108"/>
        <end position="130"/>
    </location>
</feature>
<dbReference type="EMBL" id="UZAM01008765">
    <property type="protein sequence ID" value="VDP06320.1"/>
    <property type="molecule type" value="Genomic_DNA"/>
</dbReference>
<evidence type="ECO:0000313" key="3">
    <source>
        <dbReference type="Proteomes" id="UP000270296"/>
    </source>
</evidence>
<organism evidence="4">
    <name type="scientific">Soboliphyme baturini</name>
    <dbReference type="NCBI Taxonomy" id="241478"/>
    <lineage>
        <taxon>Eukaryota</taxon>
        <taxon>Metazoa</taxon>
        <taxon>Ecdysozoa</taxon>
        <taxon>Nematoda</taxon>
        <taxon>Enoplea</taxon>
        <taxon>Dorylaimia</taxon>
        <taxon>Dioctophymatida</taxon>
        <taxon>Dioctophymatoidea</taxon>
        <taxon>Soboliphymatidae</taxon>
        <taxon>Soboliphyme</taxon>
    </lineage>
</organism>
<feature type="compositionally biased region" description="Polar residues" evidence="1">
    <location>
        <begin position="113"/>
        <end position="130"/>
    </location>
</feature>
<evidence type="ECO:0000313" key="2">
    <source>
        <dbReference type="EMBL" id="VDP06320.1"/>
    </source>
</evidence>
<sequence>MLFLIGAETKTSPSSKGADSIIRPTNVSVTTMWHRGTKCGRRSHGSRCNETSGRFPRSSAEQYMDNDEAPSNYTSDVKRGSWLNETLAMKSTSLPTVRIAAYFGSGQEPFLETGNSGTAQATETKSSVGS</sequence>
<feature type="region of interest" description="Disordered" evidence="1">
    <location>
        <begin position="37"/>
        <end position="59"/>
    </location>
</feature>